<name>A0A2Z2KTV1_9BACL</name>
<dbReference type="AlphaFoldDB" id="A0A2Z2KTV1"/>
<keyword evidence="2" id="KW-1185">Reference proteome</keyword>
<protein>
    <submittedName>
        <fullName evidence="1">Uncharacterized protein</fullName>
    </submittedName>
</protein>
<sequence>MKANRTNEPVFGKTQLVNSALFAAAEKDVLQVILQADQQYTLEESKQKLESYLKTPLAL</sequence>
<reference evidence="1 2" key="1">
    <citation type="submission" date="2017-06" db="EMBL/GenBank/DDBJ databases">
        <title>Complete genome sequence of Paenibacillus donghaensis KCTC 13049T isolated from East Sea sediment, South Korea.</title>
        <authorList>
            <person name="Jung B.K."/>
            <person name="Hong S.-J."/>
            <person name="Shin J.-H."/>
        </authorList>
    </citation>
    <scope>NUCLEOTIDE SEQUENCE [LARGE SCALE GENOMIC DNA]</scope>
    <source>
        <strain evidence="1 2">KCTC 13049</strain>
    </source>
</reference>
<dbReference type="EMBL" id="CP021780">
    <property type="protein sequence ID" value="ASA24321.1"/>
    <property type="molecule type" value="Genomic_DNA"/>
</dbReference>
<accession>A0A2Z2KTV1</accession>
<dbReference type="RefSeq" id="WP_087918305.1">
    <property type="nucleotide sequence ID" value="NZ_CP021780.1"/>
</dbReference>
<proteinExistence type="predicted"/>
<dbReference type="Proteomes" id="UP000249890">
    <property type="component" value="Chromosome"/>
</dbReference>
<evidence type="ECO:0000313" key="1">
    <source>
        <dbReference type="EMBL" id="ASA24321.1"/>
    </source>
</evidence>
<dbReference type="KEGG" id="pdh:B9T62_28290"/>
<dbReference type="OrthoDB" id="2646993at2"/>
<evidence type="ECO:0000313" key="2">
    <source>
        <dbReference type="Proteomes" id="UP000249890"/>
    </source>
</evidence>
<organism evidence="1 2">
    <name type="scientific">Paenibacillus donghaensis</name>
    <dbReference type="NCBI Taxonomy" id="414771"/>
    <lineage>
        <taxon>Bacteria</taxon>
        <taxon>Bacillati</taxon>
        <taxon>Bacillota</taxon>
        <taxon>Bacilli</taxon>
        <taxon>Bacillales</taxon>
        <taxon>Paenibacillaceae</taxon>
        <taxon>Paenibacillus</taxon>
    </lineage>
</organism>
<gene>
    <name evidence="1" type="ORF">B9T62_28290</name>
</gene>